<dbReference type="PANTHER" id="PTHR30027">
    <property type="entry name" value="RIBOSOMAL RNA SMALL SUBUNIT METHYLTRANSFERASE E"/>
    <property type="match status" value="1"/>
</dbReference>
<comment type="subcellular location">
    <subcellularLocation>
        <location evidence="1 10">Cytoplasm</location>
    </subcellularLocation>
</comment>
<evidence type="ECO:0000313" key="12">
    <source>
        <dbReference type="EMBL" id="DAB39342.1"/>
    </source>
</evidence>
<protein>
    <recommendedName>
        <fullName evidence="10">Ribosomal RNA small subunit methyltransferase E</fullName>
        <ecNumber evidence="10">2.1.1.193</ecNumber>
    </recommendedName>
</protein>
<evidence type="ECO:0000313" key="13">
    <source>
        <dbReference type="Proteomes" id="UP000228859"/>
    </source>
</evidence>
<dbReference type="InterPro" id="IPR029026">
    <property type="entry name" value="tRNA_m1G_MTases_N"/>
</dbReference>
<evidence type="ECO:0000256" key="1">
    <source>
        <dbReference type="ARBA" id="ARBA00004496"/>
    </source>
</evidence>
<evidence type="ECO:0000256" key="6">
    <source>
        <dbReference type="ARBA" id="ARBA00022679"/>
    </source>
</evidence>
<dbReference type="PANTHER" id="PTHR30027:SF3">
    <property type="entry name" value="16S RRNA (URACIL(1498)-N(3))-METHYLTRANSFERASE"/>
    <property type="match status" value="1"/>
</dbReference>
<dbReference type="NCBIfam" id="TIGR00046">
    <property type="entry name" value="RsmE family RNA methyltransferase"/>
    <property type="match status" value="1"/>
</dbReference>
<dbReference type="Proteomes" id="UP000228859">
    <property type="component" value="Unassembled WGS sequence"/>
</dbReference>
<dbReference type="Gene3D" id="3.40.1280.10">
    <property type="match status" value="1"/>
</dbReference>
<evidence type="ECO:0000256" key="7">
    <source>
        <dbReference type="ARBA" id="ARBA00022691"/>
    </source>
</evidence>
<dbReference type="InterPro" id="IPR029028">
    <property type="entry name" value="Alpha/beta_knot_MTases"/>
</dbReference>
<evidence type="ECO:0000256" key="3">
    <source>
        <dbReference type="ARBA" id="ARBA00022490"/>
    </source>
</evidence>
<dbReference type="GO" id="GO:0070042">
    <property type="term" value="F:rRNA (uridine-N3-)-methyltransferase activity"/>
    <property type="evidence" value="ECO:0007669"/>
    <property type="project" value="TreeGrafter"/>
</dbReference>
<evidence type="ECO:0000256" key="9">
    <source>
        <dbReference type="ARBA" id="ARBA00047944"/>
    </source>
</evidence>
<reference evidence="12 13" key="1">
    <citation type="journal article" date="2017" name="Front. Microbiol.">
        <title>Comparative Genomic Analysis of the Class Epsilonproteobacteria and Proposed Reclassification to Epsilonbacteraeota (phyl. nov.).</title>
        <authorList>
            <person name="Waite D.W."/>
            <person name="Vanwonterghem I."/>
            <person name="Rinke C."/>
            <person name="Parks D.H."/>
            <person name="Zhang Y."/>
            <person name="Takai K."/>
            <person name="Sievert S.M."/>
            <person name="Simon J."/>
            <person name="Campbell B.J."/>
            <person name="Hanson T.E."/>
            <person name="Woyke T."/>
            <person name="Klotz M.G."/>
            <person name="Hugenholtz P."/>
        </authorList>
    </citation>
    <scope>NUCLEOTIDE SEQUENCE [LARGE SCALE GENOMIC DNA]</scope>
    <source>
        <strain evidence="12">UBA12443</strain>
    </source>
</reference>
<evidence type="ECO:0000256" key="8">
    <source>
        <dbReference type="ARBA" id="ARBA00025699"/>
    </source>
</evidence>
<evidence type="ECO:0000256" key="10">
    <source>
        <dbReference type="PIRNR" id="PIRNR015601"/>
    </source>
</evidence>
<dbReference type="EMBL" id="DLUI01000019">
    <property type="protein sequence ID" value="DAB39342.1"/>
    <property type="molecule type" value="Genomic_DNA"/>
</dbReference>
<dbReference type="GO" id="GO:0005737">
    <property type="term" value="C:cytoplasm"/>
    <property type="evidence" value="ECO:0007669"/>
    <property type="project" value="UniProtKB-SubCell"/>
</dbReference>
<keyword evidence="4 10" id="KW-0698">rRNA processing</keyword>
<dbReference type="EC" id="2.1.1.193" evidence="10"/>
<comment type="function">
    <text evidence="8 10">Specifically methylates the N3 position of the uracil ring of uridine 1498 (m3U1498) in 16S rRNA. Acts on the fully assembled 30S ribosomal subunit.</text>
</comment>
<name>A0A2D3WDH1_9BACT</name>
<dbReference type="PIRSF" id="PIRSF015601">
    <property type="entry name" value="MTase_slr0722"/>
    <property type="match status" value="1"/>
</dbReference>
<comment type="similarity">
    <text evidence="2 10">Belongs to the RNA methyltransferase RsmE family.</text>
</comment>
<accession>A0A2D3WDH1</accession>
<proteinExistence type="inferred from homology"/>
<dbReference type="SUPFAM" id="SSF75217">
    <property type="entry name" value="alpha/beta knot"/>
    <property type="match status" value="1"/>
</dbReference>
<keyword evidence="6 10" id="KW-0808">Transferase</keyword>
<dbReference type="GO" id="GO:0070475">
    <property type="term" value="P:rRNA base methylation"/>
    <property type="evidence" value="ECO:0007669"/>
    <property type="project" value="TreeGrafter"/>
</dbReference>
<feature type="domain" description="Ribosomal RNA small subunit methyltransferase E methyltransferase" evidence="11">
    <location>
        <begin position="74"/>
        <end position="221"/>
    </location>
</feature>
<dbReference type="InterPro" id="IPR006700">
    <property type="entry name" value="RsmE"/>
</dbReference>
<keyword evidence="5 10" id="KW-0489">Methyltransferase</keyword>
<organism evidence="12 13">
    <name type="scientific">Sulfuricurvum kujiense</name>
    <dbReference type="NCBI Taxonomy" id="148813"/>
    <lineage>
        <taxon>Bacteria</taxon>
        <taxon>Pseudomonadati</taxon>
        <taxon>Campylobacterota</taxon>
        <taxon>Epsilonproteobacteria</taxon>
        <taxon>Campylobacterales</taxon>
        <taxon>Sulfurimonadaceae</taxon>
        <taxon>Sulfuricurvum</taxon>
    </lineage>
</organism>
<comment type="catalytic activity">
    <reaction evidence="9 10">
        <text>uridine(1498) in 16S rRNA + S-adenosyl-L-methionine = N(3)-methyluridine(1498) in 16S rRNA + S-adenosyl-L-homocysteine + H(+)</text>
        <dbReference type="Rhea" id="RHEA:42920"/>
        <dbReference type="Rhea" id="RHEA-COMP:10283"/>
        <dbReference type="Rhea" id="RHEA-COMP:10284"/>
        <dbReference type="ChEBI" id="CHEBI:15378"/>
        <dbReference type="ChEBI" id="CHEBI:57856"/>
        <dbReference type="ChEBI" id="CHEBI:59789"/>
        <dbReference type="ChEBI" id="CHEBI:65315"/>
        <dbReference type="ChEBI" id="CHEBI:74502"/>
        <dbReference type="EC" id="2.1.1.193"/>
    </reaction>
</comment>
<dbReference type="InterPro" id="IPR046886">
    <property type="entry name" value="RsmE_MTase_dom"/>
</dbReference>
<dbReference type="Pfam" id="PF04452">
    <property type="entry name" value="Methyltrans_RNA"/>
    <property type="match status" value="1"/>
</dbReference>
<evidence type="ECO:0000256" key="2">
    <source>
        <dbReference type="ARBA" id="ARBA00005528"/>
    </source>
</evidence>
<evidence type="ECO:0000256" key="5">
    <source>
        <dbReference type="ARBA" id="ARBA00022603"/>
    </source>
</evidence>
<dbReference type="AlphaFoldDB" id="A0A2D3WDH1"/>
<sequence length="222" mass="25671">MKFLLHNNVGTNELSVSGDDYKYLIKVRRHKAGDLIAFRSRERLGEEYRYRLERTDGRNAYFSLQSHHQALCENERPLHIGWCLVDPKTIEKTLPMLTELGVHKITFIHCRRSQQNFRLDFERFERIMESSIMQCGRTSVIELCESPNISTFLKNNPEAVILDFGGEVLGRDEVIDTVVIGCEGGFDESERKLFSDYRVRLFPSPMILRSETAAVAIVSRLL</sequence>
<dbReference type="RefSeq" id="WP_303662763.1">
    <property type="nucleotide sequence ID" value="NZ_DLUI01000019.1"/>
</dbReference>
<dbReference type="CDD" id="cd18084">
    <property type="entry name" value="RsmE-like"/>
    <property type="match status" value="1"/>
</dbReference>
<keyword evidence="3 10" id="KW-0963">Cytoplasm</keyword>
<keyword evidence="7 10" id="KW-0949">S-adenosyl-L-methionine</keyword>
<gene>
    <name evidence="12" type="ORF">CFH83_01210</name>
</gene>
<evidence type="ECO:0000256" key="4">
    <source>
        <dbReference type="ARBA" id="ARBA00022552"/>
    </source>
</evidence>
<comment type="caution">
    <text evidence="12">The sequence shown here is derived from an EMBL/GenBank/DDBJ whole genome shotgun (WGS) entry which is preliminary data.</text>
</comment>
<evidence type="ECO:0000259" key="11">
    <source>
        <dbReference type="Pfam" id="PF04452"/>
    </source>
</evidence>